<dbReference type="PROSITE" id="PS50151">
    <property type="entry name" value="UVR"/>
    <property type="match status" value="1"/>
</dbReference>
<dbReference type="GO" id="GO:0003677">
    <property type="term" value="F:DNA binding"/>
    <property type="evidence" value="ECO:0007669"/>
    <property type="project" value="InterPro"/>
</dbReference>
<dbReference type="Gene3D" id="3.40.1440.10">
    <property type="entry name" value="GIY-YIG endonuclease"/>
    <property type="match status" value="1"/>
</dbReference>
<dbReference type="CDD" id="cd10434">
    <property type="entry name" value="GIY-YIG_UvrC_Cho"/>
    <property type="match status" value="1"/>
</dbReference>
<accession>A0A3B0SP34</accession>
<dbReference type="GO" id="GO:0009380">
    <property type="term" value="C:excinuclease repair complex"/>
    <property type="evidence" value="ECO:0007669"/>
    <property type="project" value="TreeGrafter"/>
</dbReference>
<dbReference type="CDD" id="cd06127">
    <property type="entry name" value="DEDDh"/>
    <property type="match status" value="1"/>
</dbReference>
<feature type="domain" description="GIY-YIG" evidence="2">
    <location>
        <begin position="219"/>
        <end position="296"/>
    </location>
</feature>
<dbReference type="AlphaFoldDB" id="A0A3B0SP34"/>
<dbReference type="InterPro" id="IPR013520">
    <property type="entry name" value="Ribonucl_H"/>
</dbReference>
<protein>
    <submittedName>
        <fullName evidence="3">Excinuclease ABC subunit C</fullName>
    </submittedName>
</protein>
<dbReference type="InterPro" id="IPR001943">
    <property type="entry name" value="UVR_dom"/>
</dbReference>
<dbReference type="InterPro" id="IPR035901">
    <property type="entry name" value="GIY-YIG_endonuc_sf"/>
</dbReference>
<dbReference type="InterPro" id="IPR006054">
    <property type="entry name" value="DnaQ"/>
</dbReference>
<reference evidence="3" key="1">
    <citation type="submission" date="2018-06" db="EMBL/GenBank/DDBJ databases">
        <authorList>
            <person name="Zhirakovskaya E."/>
        </authorList>
    </citation>
    <scope>NUCLEOTIDE SEQUENCE</scope>
</reference>
<dbReference type="GO" id="GO:0006260">
    <property type="term" value="P:DNA replication"/>
    <property type="evidence" value="ECO:0007669"/>
    <property type="project" value="InterPro"/>
</dbReference>
<dbReference type="Pfam" id="PF01541">
    <property type="entry name" value="GIY-YIG"/>
    <property type="match status" value="1"/>
</dbReference>
<dbReference type="InterPro" id="IPR047296">
    <property type="entry name" value="GIY-YIG_UvrC_Cho"/>
</dbReference>
<dbReference type="EMBL" id="UOEK01000434">
    <property type="protein sequence ID" value="VAW08051.1"/>
    <property type="molecule type" value="Genomic_DNA"/>
</dbReference>
<dbReference type="InterPro" id="IPR036397">
    <property type="entry name" value="RNaseH_sf"/>
</dbReference>
<organism evidence="3">
    <name type="scientific">hydrothermal vent metagenome</name>
    <dbReference type="NCBI Taxonomy" id="652676"/>
    <lineage>
        <taxon>unclassified sequences</taxon>
        <taxon>metagenomes</taxon>
        <taxon>ecological metagenomes</taxon>
    </lineage>
</organism>
<dbReference type="InterPro" id="IPR050066">
    <property type="entry name" value="UvrABC_protein_C"/>
</dbReference>
<dbReference type="PANTHER" id="PTHR30562">
    <property type="entry name" value="UVRC/OXIDOREDUCTASE"/>
    <property type="match status" value="1"/>
</dbReference>
<dbReference type="Gene3D" id="4.10.860.10">
    <property type="entry name" value="UVR domain"/>
    <property type="match status" value="1"/>
</dbReference>
<dbReference type="PROSITE" id="PS50164">
    <property type="entry name" value="GIY_YIG"/>
    <property type="match status" value="1"/>
</dbReference>
<dbReference type="PANTHER" id="PTHR30562:SF1">
    <property type="entry name" value="UVRABC SYSTEM PROTEIN C"/>
    <property type="match status" value="1"/>
</dbReference>
<dbReference type="GO" id="GO:0006289">
    <property type="term" value="P:nucleotide-excision repair"/>
    <property type="evidence" value="ECO:0007669"/>
    <property type="project" value="InterPro"/>
</dbReference>
<dbReference type="SMART" id="SM00479">
    <property type="entry name" value="EXOIII"/>
    <property type="match status" value="1"/>
</dbReference>
<dbReference type="SUPFAM" id="SSF82771">
    <property type="entry name" value="GIY-YIG endonuclease"/>
    <property type="match status" value="1"/>
</dbReference>
<dbReference type="Pfam" id="PF00929">
    <property type="entry name" value="RNase_T"/>
    <property type="match status" value="1"/>
</dbReference>
<dbReference type="SUPFAM" id="SSF46600">
    <property type="entry name" value="C-terminal UvrC-binding domain of UvrB"/>
    <property type="match status" value="1"/>
</dbReference>
<dbReference type="Gene3D" id="1.20.5.140">
    <property type="match status" value="1"/>
</dbReference>
<dbReference type="NCBIfam" id="TIGR00573">
    <property type="entry name" value="dnaq"/>
    <property type="match status" value="1"/>
</dbReference>
<dbReference type="NCBIfam" id="NF005907">
    <property type="entry name" value="PRK07883.1-5"/>
    <property type="match status" value="1"/>
</dbReference>
<gene>
    <name evidence="3" type="ORF">MNBD_ACTINO02-732</name>
</gene>
<dbReference type="SUPFAM" id="SSF53098">
    <property type="entry name" value="Ribonuclease H-like"/>
    <property type="match status" value="1"/>
</dbReference>
<dbReference type="InterPro" id="IPR012337">
    <property type="entry name" value="RNaseH-like_sf"/>
</dbReference>
<evidence type="ECO:0000259" key="2">
    <source>
        <dbReference type="PROSITE" id="PS50164"/>
    </source>
</evidence>
<dbReference type="GO" id="GO:0003887">
    <property type="term" value="F:DNA-directed DNA polymerase activity"/>
    <property type="evidence" value="ECO:0007669"/>
    <property type="project" value="InterPro"/>
</dbReference>
<dbReference type="SMART" id="SM00465">
    <property type="entry name" value="GIYc"/>
    <property type="match status" value="1"/>
</dbReference>
<evidence type="ECO:0000259" key="1">
    <source>
        <dbReference type="PROSITE" id="PS50151"/>
    </source>
</evidence>
<dbReference type="Gene3D" id="3.30.420.10">
    <property type="entry name" value="Ribonuclease H-like superfamily/Ribonuclease H"/>
    <property type="match status" value="1"/>
</dbReference>
<name>A0A3B0SP34_9ZZZZ</name>
<dbReference type="InterPro" id="IPR000305">
    <property type="entry name" value="GIY-YIG_endonuc"/>
</dbReference>
<dbReference type="InterPro" id="IPR036876">
    <property type="entry name" value="UVR_dom_sf"/>
</dbReference>
<dbReference type="FunFam" id="3.30.420.10:FF:000045">
    <property type="entry name" value="3'-5' exonuclease DinG"/>
    <property type="match status" value="1"/>
</dbReference>
<evidence type="ECO:0000313" key="3">
    <source>
        <dbReference type="EMBL" id="VAW08051.1"/>
    </source>
</evidence>
<proteinExistence type="predicted"/>
<feature type="domain" description="UVR" evidence="1">
    <location>
        <begin position="404"/>
        <end position="439"/>
    </location>
</feature>
<sequence length="542" mass="59740">MPLAGQRTFDDLGAPLHEVPFCVLDLETTGLSPELHGITEIGAVRYVAGEPDGTFDTLVNPDAPIPPTVTILTGITQYMVVDAPRIEEALPSLLEFIGDAVIVGHNIRFDMSFLNAAAVALGYGKLANRTVDTLGLAKRLVRNDVRNLKLDTLAAHFRSPTTPNHRALADAKATAHVFWELLGRAGDLGVTHLDDLLRLPTARGSTHYSKITLTDGLPRLPGVYRFHDRDGTVIYVGKAKNLRTRVRAYFYGDTRRSITNMLRELDHISHEVCSHELEASIAELRLIHAHRPKFNRRSRPPKSPHWIKLTDEEFPRLSVVRSPKDAGRLLVGPFRSRPAAMVVLHALWDAVPIRRCRTGRGRRSAACGFADLGVAVCPCDGTVTRTDYDPIVSRLIAGVEDVPGELLAPIEEKMLDHARNARFEDAATLRDRHRSLARALENRRIWQTLHRAGTIRAVHADGSGCLLENGRFVAGWSGDEPFDLYTGRPAGQEPLEETPPSPALEAEALLMWKWLTADGTRLLGADQPLAYPAARVHHLAAG</sequence>